<dbReference type="AlphaFoldDB" id="A0A451CXN2"/>
<evidence type="ECO:0000256" key="4">
    <source>
        <dbReference type="ARBA" id="ARBA00022679"/>
    </source>
</evidence>
<dbReference type="Gene3D" id="3.40.50.150">
    <property type="entry name" value="Vaccinia Virus protein VP39"/>
    <property type="match status" value="1"/>
</dbReference>
<dbReference type="PIRSF" id="PIRSF004486">
    <property type="entry name" value="MraW"/>
    <property type="match status" value="1"/>
</dbReference>
<dbReference type="InterPro" id="IPR002903">
    <property type="entry name" value="RsmH"/>
</dbReference>
<keyword evidence="2 6" id="KW-0698">rRNA processing</keyword>
<evidence type="ECO:0000313" key="7">
    <source>
        <dbReference type="EMBL" id="VFP78132.1"/>
    </source>
</evidence>
<dbReference type="GO" id="GO:0005737">
    <property type="term" value="C:cytoplasm"/>
    <property type="evidence" value="ECO:0007669"/>
    <property type="project" value="UniProtKB-SubCell"/>
</dbReference>
<comment type="subcellular location">
    <subcellularLocation>
        <location evidence="6">Cytoplasm</location>
    </subcellularLocation>
</comment>
<evidence type="ECO:0000313" key="8">
    <source>
        <dbReference type="Proteomes" id="UP000294404"/>
    </source>
</evidence>
<feature type="binding site" evidence="6">
    <location>
        <position position="75"/>
    </location>
    <ligand>
        <name>S-adenosyl-L-methionine</name>
        <dbReference type="ChEBI" id="CHEBI:59789"/>
    </ligand>
</feature>
<dbReference type="SUPFAM" id="SSF53335">
    <property type="entry name" value="S-adenosyl-L-methionine-dependent methyltransferases"/>
    <property type="match status" value="1"/>
</dbReference>
<organism evidence="7 8">
    <name type="scientific">Buchnera aphidicola</name>
    <name type="common">Cinara cuneomaculata</name>
    <dbReference type="NCBI Taxonomy" id="1660040"/>
    <lineage>
        <taxon>Bacteria</taxon>
        <taxon>Pseudomonadati</taxon>
        <taxon>Pseudomonadota</taxon>
        <taxon>Gammaproteobacteria</taxon>
        <taxon>Enterobacterales</taxon>
        <taxon>Erwiniaceae</taxon>
        <taxon>Buchnera</taxon>
    </lineage>
</organism>
<evidence type="ECO:0000256" key="6">
    <source>
        <dbReference type="HAMAP-Rule" id="MF_01007"/>
    </source>
</evidence>
<evidence type="ECO:0000256" key="3">
    <source>
        <dbReference type="ARBA" id="ARBA00022603"/>
    </source>
</evidence>
<sequence>MLHIPVLLQESINALKIKPTGTYIDGTFGSGGHSLEILKNIGPKGTLYAIDQDPYSIRIGKKIQDKRFFIKYGNFSNIIKNLYFRNNIRVNGILLDLGISSVQLDIADRGFSFMKNGPLDMRMNNQSGIPAWKWLQKSSQKKIEYVLKNFGEERYAKKISYAIVNQNKKNLIINTFDLVDIIKKIIPTQYKYKQKHPATRTFQAIRIYINSEIDSLKKTLNLSTKILKKKARIAIISFHSIESRIIKNFFKKNSGHISFPQGLPISNNQIIKYSKKKLKIIKKIKPSNQEIQKNPRARSAILRIAEIL</sequence>
<dbReference type="PANTHER" id="PTHR11265:SF0">
    <property type="entry name" value="12S RRNA N4-METHYLCYTIDINE METHYLTRANSFERASE"/>
    <property type="match status" value="1"/>
</dbReference>
<dbReference type="GO" id="GO:0071424">
    <property type="term" value="F:rRNA (cytosine-N4-)-methyltransferase activity"/>
    <property type="evidence" value="ECO:0007669"/>
    <property type="project" value="UniProtKB-UniRule"/>
</dbReference>
<dbReference type="OrthoDB" id="9806637at2"/>
<dbReference type="Proteomes" id="UP000294404">
    <property type="component" value="Chromosome"/>
</dbReference>
<feature type="binding site" evidence="6">
    <location>
        <position position="51"/>
    </location>
    <ligand>
        <name>S-adenosyl-L-methionine</name>
        <dbReference type="ChEBI" id="CHEBI:59789"/>
    </ligand>
</feature>
<evidence type="ECO:0000256" key="1">
    <source>
        <dbReference type="ARBA" id="ARBA00010396"/>
    </source>
</evidence>
<dbReference type="EC" id="2.1.1.199" evidence="6"/>
<dbReference type="Pfam" id="PF01795">
    <property type="entry name" value="Methyltransf_5"/>
    <property type="match status" value="1"/>
</dbReference>
<dbReference type="Gene3D" id="1.10.150.170">
    <property type="entry name" value="Putative methyltransferase TM0872, insert domain"/>
    <property type="match status" value="1"/>
</dbReference>
<dbReference type="PANTHER" id="PTHR11265">
    <property type="entry name" value="S-ADENOSYL-METHYLTRANSFERASE MRAW"/>
    <property type="match status" value="1"/>
</dbReference>
<dbReference type="RefSeq" id="WP_154027311.1">
    <property type="nucleotide sequence ID" value="NZ_LR217695.1"/>
</dbReference>
<reference evidence="7 8" key="1">
    <citation type="submission" date="2019-02" db="EMBL/GenBank/DDBJ databases">
        <authorList>
            <person name="Manzano-Marin A."/>
            <person name="Manzano-Marin A."/>
        </authorList>
    </citation>
    <scope>NUCLEOTIDE SEQUENCE [LARGE SCALE GENOMIC DNA]</scope>
    <source>
        <strain evidence="7 8">BuCicuneomaculata</strain>
    </source>
</reference>
<feature type="binding site" evidence="6">
    <location>
        <begin position="31"/>
        <end position="33"/>
    </location>
    <ligand>
        <name>S-adenosyl-L-methionine</name>
        <dbReference type="ChEBI" id="CHEBI:59789"/>
    </ligand>
</feature>
<name>A0A451CXN2_9GAMM</name>
<gene>
    <name evidence="6 7" type="primary">rsmH</name>
    <name evidence="7" type="ORF">BUCICUMA2628_144</name>
</gene>
<feature type="binding site" evidence="6">
    <location>
        <position position="103"/>
    </location>
    <ligand>
        <name>S-adenosyl-L-methionine</name>
        <dbReference type="ChEBI" id="CHEBI:59789"/>
    </ligand>
</feature>
<dbReference type="SUPFAM" id="SSF81799">
    <property type="entry name" value="Putative methyltransferase TM0872, insert domain"/>
    <property type="match status" value="1"/>
</dbReference>
<protein>
    <recommendedName>
        <fullName evidence="6">Ribosomal RNA small subunit methyltransferase H</fullName>
        <ecNumber evidence="6">2.1.1.199</ecNumber>
    </recommendedName>
    <alternativeName>
        <fullName evidence="6">16S rRNA m(4)C1402 methyltransferase</fullName>
    </alternativeName>
    <alternativeName>
        <fullName evidence="6">rRNA (cytosine-N(4)-)-methyltransferase RsmH</fullName>
    </alternativeName>
</protein>
<accession>A0A451CXN2</accession>
<comment type="function">
    <text evidence="6">Specifically methylates the N4 position of cytidine in position 1402 (C1402) of 16S rRNA.</text>
</comment>
<dbReference type="NCBIfam" id="TIGR00006">
    <property type="entry name" value="16S rRNA (cytosine(1402)-N(4))-methyltransferase RsmH"/>
    <property type="match status" value="1"/>
</dbReference>
<comment type="similarity">
    <text evidence="1 6">Belongs to the methyltransferase superfamily. RsmH family.</text>
</comment>
<evidence type="ECO:0000256" key="5">
    <source>
        <dbReference type="ARBA" id="ARBA00022691"/>
    </source>
</evidence>
<comment type="catalytic activity">
    <reaction evidence="6">
        <text>cytidine(1402) in 16S rRNA + S-adenosyl-L-methionine = N(4)-methylcytidine(1402) in 16S rRNA + S-adenosyl-L-homocysteine + H(+)</text>
        <dbReference type="Rhea" id="RHEA:42928"/>
        <dbReference type="Rhea" id="RHEA-COMP:10286"/>
        <dbReference type="Rhea" id="RHEA-COMP:10287"/>
        <dbReference type="ChEBI" id="CHEBI:15378"/>
        <dbReference type="ChEBI" id="CHEBI:57856"/>
        <dbReference type="ChEBI" id="CHEBI:59789"/>
        <dbReference type="ChEBI" id="CHEBI:74506"/>
        <dbReference type="ChEBI" id="CHEBI:82748"/>
        <dbReference type="EC" id="2.1.1.199"/>
    </reaction>
</comment>
<keyword evidence="4 6" id="KW-0808">Transferase</keyword>
<keyword evidence="3 6" id="KW-0489">Methyltransferase</keyword>
<dbReference type="InterPro" id="IPR023397">
    <property type="entry name" value="SAM-dep_MeTrfase_MraW_recog"/>
</dbReference>
<feature type="binding site" evidence="6">
    <location>
        <position position="96"/>
    </location>
    <ligand>
        <name>S-adenosyl-L-methionine</name>
        <dbReference type="ChEBI" id="CHEBI:59789"/>
    </ligand>
</feature>
<dbReference type="HAMAP" id="MF_01007">
    <property type="entry name" value="16SrRNA_methyltr_H"/>
    <property type="match status" value="1"/>
</dbReference>
<evidence type="ECO:0000256" key="2">
    <source>
        <dbReference type="ARBA" id="ARBA00022552"/>
    </source>
</evidence>
<keyword evidence="6" id="KW-0963">Cytoplasm</keyword>
<dbReference type="GO" id="GO:0070475">
    <property type="term" value="P:rRNA base methylation"/>
    <property type="evidence" value="ECO:0007669"/>
    <property type="project" value="UniProtKB-UniRule"/>
</dbReference>
<dbReference type="EMBL" id="LR217695">
    <property type="protein sequence ID" value="VFP78132.1"/>
    <property type="molecule type" value="Genomic_DNA"/>
</dbReference>
<proteinExistence type="inferred from homology"/>
<keyword evidence="5 6" id="KW-0949">S-adenosyl-L-methionine</keyword>
<dbReference type="InterPro" id="IPR029063">
    <property type="entry name" value="SAM-dependent_MTases_sf"/>
</dbReference>